<organism evidence="3 4">
    <name type="scientific">Mucilaginibacter xinganensis</name>
    <dbReference type="NCBI Taxonomy" id="1234841"/>
    <lineage>
        <taxon>Bacteria</taxon>
        <taxon>Pseudomonadati</taxon>
        <taxon>Bacteroidota</taxon>
        <taxon>Sphingobacteriia</taxon>
        <taxon>Sphingobacteriales</taxon>
        <taxon>Sphingobacteriaceae</taxon>
        <taxon>Mucilaginibacter</taxon>
    </lineage>
</organism>
<feature type="signal peptide" evidence="2">
    <location>
        <begin position="1"/>
        <end position="22"/>
    </location>
</feature>
<proteinExistence type="predicted"/>
<keyword evidence="2" id="KW-0732">Signal</keyword>
<feature type="chain" id="PRO_5013211398" evidence="2">
    <location>
        <begin position="23"/>
        <end position="209"/>
    </location>
</feature>
<name>A0A223NTZ2_9SPHI</name>
<dbReference type="AlphaFoldDB" id="A0A223NTZ2"/>
<feature type="compositionally biased region" description="Gly residues" evidence="1">
    <location>
        <begin position="44"/>
        <end position="53"/>
    </location>
</feature>
<dbReference type="InterPro" id="IPR008160">
    <property type="entry name" value="Collagen"/>
</dbReference>
<dbReference type="PROSITE" id="PS51257">
    <property type="entry name" value="PROKAR_LIPOPROTEIN"/>
    <property type="match status" value="1"/>
</dbReference>
<keyword evidence="3" id="KW-0675">Receptor</keyword>
<evidence type="ECO:0000313" key="4">
    <source>
        <dbReference type="Proteomes" id="UP000215002"/>
    </source>
</evidence>
<feature type="region of interest" description="Disordered" evidence="1">
    <location>
        <begin position="30"/>
        <end position="64"/>
    </location>
</feature>
<protein>
    <submittedName>
        <fullName evidence="3">IgA FC receptor</fullName>
    </submittedName>
</protein>
<dbReference type="Proteomes" id="UP000215002">
    <property type="component" value="Chromosome"/>
</dbReference>
<sequence>MKKIHCLLALIGVMMVAGCAKDGGVGPTGPNGAQGAQGVDGPAGVPGGIGATGPTGPAGPTGPTGATGTLTVMYSDWVTAANDTYLVQDQSGLDTWHITAPAVTASAISNGLIVVYAKVATDYPHAFPFVTSYPAGGSSITQTWNADIVPGHITLTMAYPIILPDVQAGDIHITITYRYVVVPDNVVHSMGSININNYSRVKQVLHLPN</sequence>
<dbReference type="KEGG" id="muc:MuYL_1208"/>
<gene>
    <name evidence="3" type="ORF">MuYL_1208</name>
</gene>
<reference evidence="3 4" key="1">
    <citation type="submission" date="2017-08" db="EMBL/GenBank/DDBJ databases">
        <title>Complete genome sequence of Mucilaginibacter sp. strain BJC16-A31.</title>
        <authorList>
            <consortium name="Henan University of Science and Technology"/>
            <person name="You X."/>
        </authorList>
    </citation>
    <scope>NUCLEOTIDE SEQUENCE [LARGE SCALE GENOMIC DNA]</scope>
    <source>
        <strain evidence="3 4">BJC16-A31</strain>
    </source>
</reference>
<evidence type="ECO:0000313" key="3">
    <source>
        <dbReference type="EMBL" id="ASU33108.1"/>
    </source>
</evidence>
<dbReference type="Pfam" id="PF01391">
    <property type="entry name" value="Collagen"/>
    <property type="match status" value="1"/>
</dbReference>
<keyword evidence="4" id="KW-1185">Reference proteome</keyword>
<feature type="compositionally biased region" description="Low complexity" evidence="1">
    <location>
        <begin position="33"/>
        <end position="43"/>
    </location>
</feature>
<dbReference type="EMBL" id="CP022743">
    <property type="protein sequence ID" value="ASU33108.1"/>
    <property type="molecule type" value="Genomic_DNA"/>
</dbReference>
<accession>A0A223NTZ2</accession>
<evidence type="ECO:0000256" key="1">
    <source>
        <dbReference type="SAM" id="MobiDB-lite"/>
    </source>
</evidence>
<evidence type="ECO:0000256" key="2">
    <source>
        <dbReference type="SAM" id="SignalP"/>
    </source>
</evidence>
<dbReference type="RefSeq" id="WP_157740631.1">
    <property type="nucleotide sequence ID" value="NZ_CP022743.1"/>
</dbReference>